<feature type="transmembrane region" description="Helical" evidence="1">
    <location>
        <begin position="62"/>
        <end position="78"/>
    </location>
</feature>
<evidence type="ECO:0000313" key="2">
    <source>
        <dbReference type="EMBL" id="MRI67476.1"/>
    </source>
</evidence>
<keyword evidence="1" id="KW-0812">Transmembrane</keyword>
<feature type="transmembrane region" description="Helical" evidence="1">
    <location>
        <begin position="90"/>
        <end position="112"/>
    </location>
</feature>
<sequence>MKWFIYLYPKKWRERYGDELFELLNHTDCSIKVVIDLPLGIIDAWKIELHEKEILGFRMSQILLLVSLINIYIIYRWISLREVIFLEQAALIIAMLAFLLSVSVFIVSIFQEGIKNAFSANSKLARISVGLFGVYALSFTAFLVLAN</sequence>
<keyword evidence="3" id="KW-1185">Reference proteome</keyword>
<comment type="caution">
    <text evidence="2">The sequence shown here is derived from an EMBL/GenBank/DDBJ whole genome shotgun (WGS) entry which is preliminary data.</text>
</comment>
<name>A0A6N7R3E3_9BACI</name>
<feature type="transmembrane region" description="Helical" evidence="1">
    <location>
        <begin position="124"/>
        <end position="146"/>
    </location>
</feature>
<evidence type="ECO:0000313" key="3">
    <source>
        <dbReference type="Proteomes" id="UP000435187"/>
    </source>
</evidence>
<dbReference type="RefSeq" id="WP_153836050.1">
    <property type="nucleotide sequence ID" value="NZ_JBHUMW010000069.1"/>
</dbReference>
<dbReference type="EMBL" id="WJEE01000032">
    <property type="protein sequence ID" value="MRI67476.1"/>
    <property type="molecule type" value="Genomic_DNA"/>
</dbReference>
<accession>A0A6N7R3E3</accession>
<dbReference type="Proteomes" id="UP000435187">
    <property type="component" value="Unassembled WGS sequence"/>
</dbReference>
<keyword evidence="1" id="KW-1133">Transmembrane helix</keyword>
<gene>
    <name evidence="2" type="ORF">GH885_14225</name>
</gene>
<reference evidence="2 3" key="1">
    <citation type="submission" date="2019-10" db="EMBL/GenBank/DDBJ databases">
        <title>Gracilibacillus salitolerans sp. nov., a moderate halophile isolated from a saline soil in northwest China.</title>
        <authorList>
            <person name="Gan L."/>
        </authorList>
    </citation>
    <scope>NUCLEOTIDE SEQUENCE [LARGE SCALE GENOMIC DNA]</scope>
    <source>
        <strain evidence="2 3">TP2-8</strain>
    </source>
</reference>
<dbReference type="AlphaFoldDB" id="A0A6N7R3E3"/>
<keyword evidence="1" id="KW-0472">Membrane</keyword>
<organism evidence="2 3">
    <name type="scientific">Gracilibacillus thailandensis</name>
    <dbReference type="NCBI Taxonomy" id="563735"/>
    <lineage>
        <taxon>Bacteria</taxon>
        <taxon>Bacillati</taxon>
        <taxon>Bacillota</taxon>
        <taxon>Bacilli</taxon>
        <taxon>Bacillales</taxon>
        <taxon>Bacillaceae</taxon>
        <taxon>Gracilibacillus</taxon>
    </lineage>
</organism>
<proteinExistence type="predicted"/>
<protein>
    <submittedName>
        <fullName evidence="2">Uncharacterized protein</fullName>
    </submittedName>
</protein>
<evidence type="ECO:0000256" key="1">
    <source>
        <dbReference type="SAM" id="Phobius"/>
    </source>
</evidence>